<reference evidence="1 2" key="1">
    <citation type="submission" date="2022-10" db="EMBL/GenBank/DDBJ databases">
        <title>Aestuariibacter sp. AA17 isolated from Montipora capitata coral fragment.</title>
        <authorList>
            <person name="Emsley S.A."/>
            <person name="Pfannmuller K.M."/>
            <person name="Loughran R.M."/>
            <person name="Shlafstein M."/>
            <person name="Papke E."/>
            <person name="Saw J.H."/>
            <person name="Ushijima B."/>
            <person name="Videau P."/>
        </authorList>
    </citation>
    <scope>NUCLEOTIDE SEQUENCE [LARGE SCALE GENOMIC DNA]</scope>
    <source>
        <strain evidence="1 2">AA17</strain>
    </source>
</reference>
<sequence length="154" mass="17186">MIVGVHDAESALMILRNEKALFPLSTFAFGVAQSSQRELEQNIGAWVLFRDGRVQEIHEIHKRGLYGNTLLEKAKSALFGAYNIETRLQDVHIAFPELAALVADFLLLDAKNEDATFELDNPELIAEKIRSAANADELFQLISMPAPQDCLDVF</sequence>
<dbReference type="Proteomes" id="UP001652504">
    <property type="component" value="Unassembled WGS sequence"/>
</dbReference>
<dbReference type="RefSeq" id="WP_263713659.1">
    <property type="nucleotide sequence ID" value="NZ_JAOWKX010000010.1"/>
</dbReference>
<gene>
    <name evidence="1" type="ORF">OE749_16880</name>
</gene>
<comment type="caution">
    <text evidence="1">The sequence shown here is derived from an EMBL/GenBank/DDBJ whole genome shotgun (WGS) entry which is preliminary data.</text>
</comment>
<dbReference type="EMBL" id="JAOWKX010000010">
    <property type="protein sequence ID" value="MCV2886372.1"/>
    <property type="molecule type" value="Genomic_DNA"/>
</dbReference>
<keyword evidence="2" id="KW-1185">Reference proteome</keyword>
<name>A0ABT3ADI3_9ALTE</name>
<organism evidence="1 2">
    <name type="scientific">Fluctibacter corallii</name>
    <dbReference type="NCBI Taxonomy" id="2984329"/>
    <lineage>
        <taxon>Bacteria</taxon>
        <taxon>Pseudomonadati</taxon>
        <taxon>Pseudomonadota</taxon>
        <taxon>Gammaproteobacteria</taxon>
        <taxon>Alteromonadales</taxon>
        <taxon>Alteromonadaceae</taxon>
        <taxon>Fluctibacter</taxon>
    </lineage>
</organism>
<evidence type="ECO:0000313" key="1">
    <source>
        <dbReference type="EMBL" id="MCV2886372.1"/>
    </source>
</evidence>
<accession>A0ABT3ADI3</accession>
<proteinExistence type="predicted"/>
<protein>
    <submittedName>
        <fullName evidence="1">Uncharacterized protein</fullName>
    </submittedName>
</protein>
<evidence type="ECO:0000313" key="2">
    <source>
        <dbReference type="Proteomes" id="UP001652504"/>
    </source>
</evidence>